<evidence type="ECO:0000256" key="14">
    <source>
        <dbReference type="PIRSR" id="PIRSR634016-1"/>
    </source>
</evidence>
<keyword evidence="12" id="KW-0325">Glycoprotein</keyword>
<dbReference type="InParanoid" id="A0A4W3JSU5"/>
<feature type="active site" description="Proton acceptor" evidence="14">
    <location>
        <position position="473"/>
    </location>
</feature>
<dbReference type="GO" id="GO:0012505">
    <property type="term" value="C:endomembrane system"/>
    <property type="evidence" value="ECO:0007669"/>
    <property type="project" value="UniProtKB-SubCell"/>
</dbReference>
<keyword evidence="6" id="KW-0378">Hydrolase</keyword>
<feature type="domain" description="ERAP1-like C-terminal" evidence="19">
    <location>
        <begin position="705"/>
        <end position="1022"/>
    </location>
</feature>
<dbReference type="GO" id="GO:0005737">
    <property type="term" value="C:cytoplasm"/>
    <property type="evidence" value="ECO:0007669"/>
    <property type="project" value="TreeGrafter"/>
</dbReference>
<dbReference type="InterPro" id="IPR027268">
    <property type="entry name" value="Peptidase_M4/M1_CTD_sf"/>
</dbReference>
<evidence type="ECO:0000256" key="5">
    <source>
        <dbReference type="ARBA" id="ARBA00022723"/>
    </source>
</evidence>
<dbReference type="PANTHER" id="PTHR11533">
    <property type="entry name" value="PROTEASE M1 ZINC METALLOPROTEASE"/>
    <property type="match status" value="1"/>
</dbReference>
<evidence type="ECO:0000313" key="21">
    <source>
        <dbReference type="Ensembl" id="ENSCMIP00000042286.1"/>
    </source>
</evidence>
<dbReference type="PANTHER" id="PTHR11533:SF42">
    <property type="entry name" value="LEUCYL-CYSTINYL AMINOPEPTIDASE"/>
    <property type="match status" value="1"/>
</dbReference>
<reference evidence="22" key="3">
    <citation type="journal article" date="2014" name="Nature">
        <title>Elephant shark genome provides unique insights into gnathostome evolution.</title>
        <authorList>
            <consortium name="International Elephant Shark Genome Sequencing Consortium"/>
            <person name="Venkatesh B."/>
            <person name="Lee A.P."/>
            <person name="Ravi V."/>
            <person name="Maurya A.K."/>
            <person name="Lian M.M."/>
            <person name="Swann J.B."/>
            <person name="Ohta Y."/>
            <person name="Flajnik M.F."/>
            <person name="Sutoh Y."/>
            <person name="Kasahara M."/>
            <person name="Hoon S."/>
            <person name="Gangu V."/>
            <person name="Roy S.W."/>
            <person name="Irimia M."/>
            <person name="Korzh V."/>
            <person name="Kondrychyn I."/>
            <person name="Lim Z.W."/>
            <person name="Tay B.H."/>
            <person name="Tohari S."/>
            <person name="Kong K.W."/>
            <person name="Ho S."/>
            <person name="Lorente-Galdos B."/>
            <person name="Quilez J."/>
            <person name="Marques-Bonet T."/>
            <person name="Raney B.J."/>
            <person name="Ingham P.W."/>
            <person name="Tay A."/>
            <person name="Hillier L.W."/>
            <person name="Minx P."/>
            <person name="Boehm T."/>
            <person name="Wilson R.K."/>
            <person name="Brenner S."/>
            <person name="Warren W.C."/>
        </authorList>
    </citation>
    <scope>NUCLEOTIDE SEQUENCE [LARGE SCALE GENOMIC DNA]</scope>
</reference>
<dbReference type="Gene3D" id="1.10.390.10">
    <property type="entry name" value="Neutral Protease Domain 2"/>
    <property type="match status" value="1"/>
</dbReference>
<keyword evidence="10" id="KW-0482">Metalloprotease</keyword>
<dbReference type="Pfam" id="PF01433">
    <property type="entry name" value="Peptidase_M1"/>
    <property type="match status" value="1"/>
</dbReference>
<dbReference type="OMA" id="AWDFIQV"/>
<proteinExistence type="inferred from homology"/>
<dbReference type="Gene3D" id="2.60.40.1730">
    <property type="entry name" value="tricorn interacting facor f3 domain"/>
    <property type="match status" value="1"/>
</dbReference>
<dbReference type="FunFam" id="1.25.50.20:FF:000003">
    <property type="entry name" value="Leucyl-cystinyl aminopeptidase"/>
    <property type="match status" value="1"/>
</dbReference>
<dbReference type="SUPFAM" id="SSF55486">
    <property type="entry name" value="Metalloproteases ('zincins'), catalytic domain"/>
    <property type="match status" value="1"/>
</dbReference>
<evidence type="ECO:0000256" key="3">
    <source>
        <dbReference type="ARBA" id="ARBA00022670"/>
    </source>
</evidence>
<dbReference type="FunFam" id="2.60.40.1730:FF:000001">
    <property type="entry name" value="Leucyl-cystinyl aminopeptidase"/>
    <property type="match status" value="1"/>
</dbReference>
<feature type="binding site" evidence="15">
    <location>
        <position position="495"/>
    </location>
    <ligand>
        <name>Zn(2+)</name>
        <dbReference type="ChEBI" id="CHEBI:29105"/>
        <note>catalytic</note>
    </ligand>
</feature>
<evidence type="ECO:0000256" key="16">
    <source>
        <dbReference type="PIRSR" id="PIRSR634016-4"/>
    </source>
</evidence>
<dbReference type="Pfam" id="PF17900">
    <property type="entry name" value="Peptidase_M1_N"/>
    <property type="match status" value="1"/>
</dbReference>
<dbReference type="Proteomes" id="UP000314986">
    <property type="component" value="Unassembled WGS sequence"/>
</dbReference>
<comment type="subcellular location">
    <subcellularLocation>
        <location evidence="13">Endomembrane system</location>
        <topology evidence="13">Single-pass type II membrane protein</topology>
    </subcellularLocation>
</comment>
<dbReference type="GO" id="GO:0005886">
    <property type="term" value="C:plasma membrane"/>
    <property type="evidence" value="ECO:0007669"/>
    <property type="project" value="TreeGrafter"/>
</dbReference>
<evidence type="ECO:0000313" key="22">
    <source>
        <dbReference type="Proteomes" id="UP000314986"/>
    </source>
</evidence>
<dbReference type="InterPro" id="IPR014782">
    <property type="entry name" value="Peptidase_M1_dom"/>
</dbReference>
<reference evidence="22" key="1">
    <citation type="journal article" date="2006" name="Science">
        <title>Ancient noncoding elements conserved in the human genome.</title>
        <authorList>
            <person name="Venkatesh B."/>
            <person name="Kirkness E.F."/>
            <person name="Loh Y.H."/>
            <person name="Halpern A.L."/>
            <person name="Lee A.P."/>
            <person name="Johnson J."/>
            <person name="Dandona N."/>
            <person name="Viswanathan L.D."/>
            <person name="Tay A."/>
            <person name="Venter J.C."/>
            <person name="Strausberg R.L."/>
            <person name="Brenner S."/>
        </authorList>
    </citation>
    <scope>NUCLEOTIDE SEQUENCE [LARGE SCALE GENOMIC DNA]</scope>
</reference>
<keyword evidence="4 17" id="KW-0812">Transmembrane</keyword>
<sequence>MFHLFSSTYRITERAQLPRNMIENSMFEEEPDVVDLAKEPRLHPLEPDEVEYEPHSSRLLVRGLGEHDLEDDEEDYESSARLLGMSFMNRSSNHRNNLAGGYNRETSGGSCSTSARTIIVGAFVFVIILSVAMVAYFLPKCTFTKEGCHKKNTTLTPIFPMTADGKVFPWAKMRLPNAVVPVRYVLVLHPNLTTLTFTGSVEIHLEVKENTDSIILHSSGLHYTEATLAPEVGGQPMAVKVLEYIPRAQIAIKVTPNLLKGQKYNLNLNYAANLSNTYYGFYNSSYKDKDQNKRLLAATQFEPFAARTAFPCFDEPAFKATFRIKIIREQSQVALSNMQKNATVEKNGGLFEDEFCESVKMSTYLVAFIVAELTHVTSSSKSGTVVSVHAVPHKMEQIHYALEAAVKLLDFYESYFNISYPLKKLDLVGIPDFQAGAMENWGLITFRESLLLYSYNYSSIMDKQMITMVIAHELAHQWFGNLVTMEWWNDLWLNEGFATFMEFLSLEKIYPELQVADRFLQRRFLAMDKDSLNSSHPLSTPVETAEQIEEMFDTVSYDKGASILLMLKDFLSEDTFQQGIMRYLMDHKFGSAKNEDLWNSIAKIKDHDLDVKEMMKTWTLQTGFPLVTVKLDKAAKKIYISQERFLKTVMPQDPASSTNSSSLWHIPLTYITSSCSNYKDSNCIKKWLLKEKTGTIDFTEPDVTWVKFNLNTSGYYVVYYENCSEELIQLLQKNHTVLSDHDRASLINNAFGLVSLGRIPLGEALHLTKYLKNEVCTAPVTEALGQFNYIYNLVQRRGLLDLAGRMKKNVFDLFGKLIDKQTWSDNGSFSERQLRSTLLSAACNYDYNECIQNATLLFNNWTKLQSTDFLPTDLISTVFMIGSRTSEGWDFSLKVYTHLQLDSEKHKILMALANTENVKQLVWLLQNSLSNNIIKAHELPYILDIASKNVVGYLHTWDFVKEKWDPLVKKFHLGSSALQKIITETTQFSTKMHLLEVQTFFDSLKDQGSQLQSVQESLELIHLNIQWMDRNLNNLKTWL</sequence>
<feature type="binding site" evidence="15">
    <location>
        <position position="472"/>
    </location>
    <ligand>
        <name>Zn(2+)</name>
        <dbReference type="ChEBI" id="CHEBI:29105"/>
        <note>catalytic</note>
    </ligand>
</feature>
<evidence type="ECO:0000256" key="1">
    <source>
        <dbReference type="ARBA" id="ARBA00010136"/>
    </source>
</evidence>
<comment type="similarity">
    <text evidence="1">Belongs to the peptidase M1 family.</text>
</comment>
<keyword evidence="8" id="KW-0735">Signal-anchor</keyword>
<dbReference type="GeneTree" id="ENSGT00940000157902"/>
<evidence type="ECO:0000256" key="13">
    <source>
        <dbReference type="ARBA" id="ARBA00060399"/>
    </source>
</evidence>
<evidence type="ECO:0000256" key="6">
    <source>
        <dbReference type="ARBA" id="ARBA00022801"/>
    </source>
</evidence>
<evidence type="ECO:0000256" key="12">
    <source>
        <dbReference type="ARBA" id="ARBA00023180"/>
    </source>
</evidence>
<dbReference type="GO" id="GO:0005615">
    <property type="term" value="C:extracellular space"/>
    <property type="evidence" value="ECO:0007669"/>
    <property type="project" value="TreeGrafter"/>
</dbReference>
<evidence type="ECO:0000256" key="10">
    <source>
        <dbReference type="ARBA" id="ARBA00023049"/>
    </source>
</evidence>
<dbReference type="InterPro" id="IPR045357">
    <property type="entry name" value="Aminopeptidase_N-like_N"/>
</dbReference>
<dbReference type="FunFam" id="1.10.390.10:FF:000016">
    <property type="entry name" value="Glutamyl aminopeptidase"/>
    <property type="match status" value="1"/>
</dbReference>
<protein>
    <submittedName>
        <fullName evidence="21">Leucyl/cystinyl aminopeptidase</fullName>
    </submittedName>
</protein>
<dbReference type="GO" id="GO:0070006">
    <property type="term" value="F:metalloaminopeptidase activity"/>
    <property type="evidence" value="ECO:0007669"/>
    <property type="project" value="TreeGrafter"/>
</dbReference>
<keyword evidence="2" id="KW-0031">Aminopeptidase</keyword>
<dbReference type="InterPro" id="IPR024571">
    <property type="entry name" value="ERAP1-like_C_dom"/>
</dbReference>
<evidence type="ECO:0000256" key="9">
    <source>
        <dbReference type="ARBA" id="ARBA00022989"/>
    </source>
</evidence>
<name>A0A4W3JSU5_CALMI</name>
<dbReference type="Ensembl" id="ENSCMIT00000042897.1">
    <property type="protein sequence ID" value="ENSCMIP00000042286.1"/>
    <property type="gene ID" value="ENSCMIG00000017542.1"/>
</dbReference>
<feature type="domain" description="Peptidase M1 membrane alanine aminopeptidase" evidence="18">
    <location>
        <begin position="400"/>
        <end position="618"/>
    </location>
</feature>
<evidence type="ECO:0000259" key="20">
    <source>
        <dbReference type="Pfam" id="PF17900"/>
    </source>
</evidence>
<reference evidence="21" key="4">
    <citation type="submission" date="2025-08" db="UniProtKB">
        <authorList>
            <consortium name="Ensembl"/>
        </authorList>
    </citation>
    <scope>IDENTIFICATION</scope>
</reference>
<dbReference type="STRING" id="7868.ENSCMIP00000042286"/>
<keyword evidence="3" id="KW-0645">Protease</keyword>
<dbReference type="GO" id="GO:0006508">
    <property type="term" value="P:proteolysis"/>
    <property type="evidence" value="ECO:0007669"/>
    <property type="project" value="UniProtKB-KW"/>
</dbReference>
<accession>A0A4W3JSU5</accession>
<feature type="domain" description="Aminopeptidase N-like N-terminal" evidence="20">
    <location>
        <begin position="180"/>
        <end position="365"/>
    </location>
</feature>
<dbReference type="GO" id="GO:0043171">
    <property type="term" value="P:peptide catabolic process"/>
    <property type="evidence" value="ECO:0007669"/>
    <property type="project" value="TreeGrafter"/>
</dbReference>
<dbReference type="SUPFAM" id="SSF63737">
    <property type="entry name" value="Leukotriene A4 hydrolase N-terminal domain"/>
    <property type="match status" value="1"/>
</dbReference>
<keyword evidence="7 15" id="KW-0862">Zinc</keyword>
<feature type="transmembrane region" description="Helical" evidence="17">
    <location>
        <begin position="118"/>
        <end position="138"/>
    </location>
</feature>
<evidence type="ECO:0000256" key="8">
    <source>
        <dbReference type="ARBA" id="ARBA00022968"/>
    </source>
</evidence>
<dbReference type="GO" id="GO:0008217">
    <property type="term" value="P:regulation of blood pressure"/>
    <property type="evidence" value="ECO:0007669"/>
    <property type="project" value="TreeGrafter"/>
</dbReference>
<keyword evidence="9 17" id="KW-1133">Transmembrane helix</keyword>
<evidence type="ECO:0000256" key="7">
    <source>
        <dbReference type="ARBA" id="ARBA00022833"/>
    </source>
</evidence>
<evidence type="ECO:0000256" key="17">
    <source>
        <dbReference type="SAM" id="Phobius"/>
    </source>
</evidence>
<evidence type="ECO:0000256" key="11">
    <source>
        <dbReference type="ARBA" id="ARBA00023136"/>
    </source>
</evidence>
<dbReference type="InterPro" id="IPR001930">
    <property type="entry name" value="Peptidase_M1"/>
</dbReference>
<dbReference type="InterPro" id="IPR050344">
    <property type="entry name" value="Peptidase_M1_aminopeptidases"/>
</dbReference>
<reference evidence="21" key="5">
    <citation type="submission" date="2025-09" db="UniProtKB">
        <authorList>
            <consortium name="Ensembl"/>
        </authorList>
    </citation>
    <scope>IDENTIFICATION</scope>
</reference>
<reference evidence="22" key="2">
    <citation type="journal article" date="2007" name="PLoS Biol.">
        <title>Survey sequencing and comparative analysis of the elephant shark (Callorhinchus milii) genome.</title>
        <authorList>
            <person name="Venkatesh B."/>
            <person name="Kirkness E.F."/>
            <person name="Loh Y.H."/>
            <person name="Halpern A.L."/>
            <person name="Lee A.P."/>
            <person name="Johnson J."/>
            <person name="Dandona N."/>
            <person name="Viswanathan L.D."/>
            <person name="Tay A."/>
            <person name="Venter J.C."/>
            <person name="Strausberg R.L."/>
            <person name="Brenner S."/>
        </authorList>
    </citation>
    <scope>NUCLEOTIDE SEQUENCE [LARGE SCALE GENOMIC DNA]</scope>
</reference>
<dbReference type="Pfam" id="PF11838">
    <property type="entry name" value="ERAP1_C"/>
    <property type="match status" value="1"/>
</dbReference>
<evidence type="ECO:0000259" key="18">
    <source>
        <dbReference type="Pfam" id="PF01433"/>
    </source>
</evidence>
<dbReference type="PRINTS" id="PR00756">
    <property type="entry name" value="ALADIPTASE"/>
</dbReference>
<keyword evidence="5 15" id="KW-0479">Metal-binding</keyword>
<comment type="cofactor">
    <cofactor evidence="15">
        <name>Zn(2+)</name>
        <dbReference type="ChEBI" id="CHEBI:29105"/>
    </cofactor>
    <text evidence="15">Binds 1 zinc ion per subunit.</text>
</comment>
<dbReference type="CDD" id="cd09601">
    <property type="entry name" value="M1_APN-Q_like"/>
    <property type="match status" value="1"/>
</dbReference>
<evidence type="ECO:0000256" key="15">
    <source>
        <dbReference type="PIRSR" id="PIRSR634016-3"/>
    </source>
</evidence>
<feature type="binding site" evidence="15">
    <location>
        <position position="476"/>
    </location>
    <ligand>
        <name>Zn(2+)</name>
        <dbReference type="ChEBI" id="CHEBI:29105"/>
        <note>catalytic</note>
    </ligand>
</feature>
<dbReference type="GO" id="GO:0042277">
    <property type="term" value="F:peptide binding"/>
    <property type="evidence" value="ECO:0007669"/>
    <property type="project" value="TreeGrafter"/>
</dbReference>
<dbReference type="AlphaFoldDB" id="A0A4W3JSU5"/>
<dbReference type="Gene3D" id="1.25.50.20">
    <property type="match status" value="1"/>
</dbReference>
<keyword evidence="11 17" id="KW-0472">Membrane</keyword>
<evidence type="ECO:0000259" key="19">
    <source>
        <dbReference type="Pfam" id="PF11838"/>
    </source>
</evidence>
<evidence type="ECO:0000256" key="2">
    <source>
        <dbReference type="ARBA" id="ARBA00022438"/>
    </source>
</evidence>
<dbReference type="InterPro" id="IPR042097">
    <property type="entry name" value="Aminopeptidase_N-like_N_sf"/>
</dbReference>
<feature type="site" description="Transition state stabilizer" evidence="16">
    <location>
        <position position="557"/>
    </location>
</feature>
<dbReference type="Gene3D" id="2.60.40.1910">
    <property type="match status" value="1"/>
</dbReference>
<dbReference type="GO" id="GO:0008270">
    <property type="term" value="F:zinc ion binding"/>
    <property type="evidence" value="ECO:0007669"/>
    <property type="project" value="InterPro"/>
</dbReference>
<dbReference type="InterPro" id="IPR034016">
    <property type="entry name" value="M1_APN-typ"/>
</dbReference>
<evidence type="ECO:0000256" key="4">
    <source>
        <dbReference type="ARBA" id="ARBA00022692"/>
    </source>
</evidence>
<dbReference type="FunFam" id="2.60.40.1910:FF:000001">
    <property type="entry name" value="Leucyl-cystinyl aminopeptidase"/>
    <property type="match status" value="1"/>
</dbReference>
<organism evidence="21 22">
    <name type="scientific">Callorhinchus milii</name>
    <name type="common">Ghost shark</name>
    <dbReference type="NCBI Taxonomy" id="7868"/>
    <lineage>
        <taxon>Eukaryota</taxon>
        <taxon>Metazoa</taxon>
        <taxon>Chordata</taxon>
        <taxon>Craniata</taxon>
        <taxon>Vertebrata</taxon>
        <taxon>Chondrichthyes</taxon>
        <taxon>Holocephali</taxon>
        <taxon>Chimaeriformes</taxon>
        <taxon>Callorhinchidae</taxon>
        <taxon>Callorhinchus</taxon>
    </lineage>
</organism>
<keyword evidence="22" id="KW-1185">Reference proteome</keyword>